<dbReference type="Proteomes" id="UP000095453">
    <property type="component" value="Unassembled WGS sequence"/>
</dbReference>
<organism evidence="2 3">
    <name type="scientific">Roseburia inulinivorans</name>
    <dbReference type="NCBI Taxonomy" id="360807"/>
    <lineage>
        <taxon>Bacteria</taxon>
        <taxon>Bacillati</taxon>
        <taxon>Bacillota</taxon>
        <taxon>Clostridia</taxon>
        <taxon>Lachnospirales</taxon>
        <taxon>Lachnospiraceae</taxon>
        <taxon>Roseburia</taxon>
    </lineage>
</organism>
<dbReference type="GO" id="GO:0004713">
    <property type="term" value="F:protein tyrosine kinase activity"/>
    <property type="evidence" value="ECO:0007669"/>
    <property type="project" value="TreeGrafter"/>
</dbReference>
<dbReference type="RefSeq" id="WP_055169296.1">
    <property type="nucleotide sequence ID" value="NZ_CYXX01000012.1"/>
</dbReference>
<evidence type="ECO:0000313" key="3">
    <source>
        <dbReference type="Proteomes" id="UP000095453"/>
    </source>
</evidence>
<dbReference type="GO" id="GO:0005886">
    <property type="term" value="C:plasma membrane"/>
    <property type="evidence" value="ECO:0007669"/>
    <property type="project" value="TreeGrafter"/>
</dbReference>
<keyword evidence="1" id="KW-1133">Transmembrane helix</keyword>
<gene>
    <name evidence="2" type="ORF">ERS852444_01847</name>
</gene>
<proteinExistence type="predicted"/>
<evidence type="ECO:0000256" key="1">
    <source>
        <dbReference type="SAM" id="Phobius"/>
    </source>
</evidence>
<feature type="transmembrane region" description="Helical" evidence="1">
    <location>
        <begin position="20"/>
        <end position="38"/>
    </location>
</feature>
<keyword evidence="1" id="KW-0812">Transmembrane</keyword>
<keyword evidence="1" id="KW-0472">Membrane</keyword>
<dbReference type="PANTHER" id="PTHR32309:SF13">
    <property type="entry name" value="FERRIC ENTEROBACTIN TRANSPORT PROTEIN FEPE"/>
    <property type="match status" value="1"/>
</dbReference>
<dbReference type="AlphaFoldDB" id="A0A173U4R3"/>
<name>A0A173U4R3_9FIRM</name>
<dbReference type="EMBL" id="CYXX01000012">
    <property type="protein sequence ID" value="CUN09326.1"/>
    <property type="molecule type" value="Genomic_DNA"/>
</dbReference>
<feature type="transmembrane region" description="Helical" evidence="1">
    <location>
        <begin position="311"/>
        <end position="333"/>
    </location>
</feature>
<evidence type="ECO:0000313" key="2">
    <source>
        <dbReference type="EMBL" id="CUN09326.1"/>
    </source>
</evidence>
<dbReference type="PANTHER" id="PTHR32309">
    <property type="entry name" value="TYROSINE-PROTEIN KINASE"/>
    <property type="match status" value="1"/>
</dbReference>
<protein>
    <submittedName>
        <fullName evidence="2">Capsular polysaccharide biosynthesis protein</fullName>
    </submittedName>
</protein>
<accession>A0A173U4R3</accession>
<dbReference type="InterPro" id="IPR050445">
    <property type="entry name" value="Bact_polysacc_biosynth/exp"/>
</dbReference>
<reference evidence="2 3" key="1">
    <citation type="submission" date="2015-09" db="EMBL/GenBank/DDBJ databases">
        <authorList>
            <consortium name="Pathogen Informatics"/>
        </authorList>
    </citation>
    <scope>NUCLEOTIDE SEQUENCE [LARGE SCALE GENOMIC DNA]</scope>
    <source>
        <strain evidence="2 3">2789STDY5608887</strain>
    </source>
</reference>
<sequence length="499" mass="56681">MNEEEVQIDLMTLLHYILRKWRSIIVMMLILAVAANLYSVKKSMAEVAAAGEVQEKSTEKAVEEIKTALTDDEIEQVELAYRMYSYNAEIYRDNEQYLENFAVMQLSPNEIPTEMLSYQVKKDAAEEELVNIFAMYENALLDEDTCKAVAAVFGEKYANTSVRELIKIEDTLNVLHTDVVMTQSMNSGILNIRIYATDQEQCEQIAEIIKDRMQVYTQQLQQTFGQFIVNSVAEQYYMSSDSEINDQKSDAIDAVSSAYSAMQNASAGLTEDQMTYYNLLVKPIEEEKVQENDKGVETAITPTVQYVNIKYILIGLLAGMFLAVCWYAVIYIMTQTVKDADEVKAVTNLPVFGMVLKNKQTEKGNRIDRWIDSWFAHGRKSEDTELLLMRISHEVAMLAEQKNMQHLLLTVYESNGEETREYAEDLAEKLSELGMTVTCTDGLISNNTEVLKQLEYADGAVFVEQLMKSDRKEIRDAVALCERCKVEVLGNVVIGSDSY</sequence>